<gene>
    <name evidence="2" type="ORF">PPRIM_AZ9-3.1.T0050125</name>
</gene>
<dbReference type="OMA" id="FIFTFMA"/>
<organism evidence="2 3">
    <name type="scientific">Paramecium primaurelia</name>
    <dbReference type="NCBI Taxonomy" id="5886"/>
    <lineage>
        <taxon>Eukaryota</taxon>
        <taxon>Sar</taxon>
        <taxon>Alveolata</taxon>
        <taxon>Ciliophora</taxon>
        <taxon>Intramacronucleata</taxon>
        <taxon>Oligohymenophorea</taxon>
        <taxon>Peniculida</taxon>
        <taxon>Parameciidae</taxon>
        <taxon>Paramecium</taxon>
    </lineage>
</organism>
<evidence type="ECO:0000256" key="1">
    <source>
        <dbReference type="SAM" id="MobiDB-lite"/>
    </source>
</evidence>
<dbReference type="AlphaFoldDB" id="A0A8S1JMF2"/>
<accession>A0A8S1JMF2</accession>
<dbReference type="Proteomes" id="UP000688137">
    <property type="component" value="Unassembled WGS sequence"/>
</dbReference>
<name>A0A8S1JMF2_PARPR</name>
<evidence type="ECO:0000313" key="2">
    <source>
        <dbReference type="EMBL" id="CAD8043472.1"/>
    </source>
</evidence>
<keyword evidence="3" id="KW-1185">Reference proteome</keyword>
<reference evidence="2" key="1">
    <citation type="submission" date="2021-01" db="EMBL/GenBank/DDBJ databases">
        <authorList>
            <consortium name="Genoscope - CEA"/>
            <person name="William W."/>
        </authorList>
    </citation>
    <scope>NUCLEOTIDE SEQUENCE</scope>
</reference>
<protein>
    <submittedName>
        <fullName evidence="2">Uncharacterized protein</fullName>
    </submittedName>
</protein>
<feature type="region of interest" description="Disordered" evidence="1">
    <location>
        <begin position="29"/>
        <end position="55"/>
    </location>
</feature>
<dbReference type="EMBL" id="CAJJDM010000002">
    <property type="protein sequence ID" value="CAD8043472.1"/>
    <property type="molecule type" value="Genomic_DNA"/>
</dbReference>
<sequence>MKQQMEQNIIQSTTVKTIKELKKQQDFRTSIEVDEFEQNESTQSEKRTPDAETSKTQYTKFRLNQKGSINQILPKLSQSNLQESTKSLQKQVSEELPPKQFGQRKRFNRYATQKVQQQPIQLTEQIDQTTAMNLILNKSKTLTDYYTNNQLTSTQIHLFLTDNKQFIFTFMAFLNRLAEKGILSISLTNIQKAVLTQIEQFTINQINRELNKLELNKKLYDQMKKIEIKQNQYTKFLSELEASLKFF</sequence>
<comment type="caution">
    <text evidence="2">The sequence shown here is derived from an EMBL/GenBank/DDBJ whole genome shotgun (WGS) entry which is preliminary data.</text>
</comment>
<evidence type="ECO:0000313" key="3">
    <source>
        <dbReference type="Proteomes" id="UP000688137"/>
    </source>
</evidence>
<proteinExistence type="predicted"/>
<feature type="compositionally biased region" description="Basic and acidic residues" evidence="1">
    <location>
        <begin position="43"/>
        <end position="53"/>
    </location>
</feature>